<feature type="compositionally biased region" description="Low complexity" evidence="1">
    <location>
        <begin position="29"/>
        <end position="39"/>
    </location>
</feature>
<comment type="caution">
    <text evidence="2">The sequence shown here is derived from an EMBL/GenBank/DDBJ whole genome shotgun (WGS) entry which is preliminary data.</text>
</comment>
<gene>
    <name evidence="2" type="ORF">DM48_1735</name>
</gene>
<proteinExistence type="predicted"/>
<evidence type="ECO:0000256" key="1">
    <source>
        <dbReference type="SAM" id="MobiDB-lite"/>
    </source>
</evidence>
<evidence type="ECO:0000313" key="2">
    <source>
        <dbReference type="EMBL" id="KGC13173.1"/>
    </source>
</evidence>
<dbReference type="EMBL" id="JPGG01000016">
    <property type="protein sequence ID" value="KGC13173.1"/>
    <property type="molecule type" value="Genomic_DNA"/>
</dbReference>
<evidence type="ECO:0000313" key="3">
    <source>
        <dbReference type="Proteomes" id="UP000029590"/>
    </source>
</evidence>
<dbReference type="Proteomes" id="UP000029590">
    <property type="component" value="Unassembled WGS sequence"/>
</dbReference>
<organism evidence="2 3">
    <name type="scientific">Burkholderia gladioli</name>
    <name type="common">Pseudomonas marginata</name>
    <name type="synonym">Phytomonas marginata</name>
    <dbReference type="NCBI Taxonomy" id="28095"/>
    <lineage>
        <taxon>Bacteria</taxon>
        <taxon>Pseudomonadati</taxon>
        <taxon>Pseudomonadota</taxon>
        <taxon>Betaproteobacteria</taxon>
        <taxon>Burkholderiales</taxon>
        <taxon>Burkholderiaceae</taxon>
        <taxon>Burkholderia</taxon>
    </lineage>
</organism>
<name>A0AAW3EXA6_BURGA</name>
<feature type="region of interest" description="Disordered" evidence="1">
    <location>
        <begin position="1"/>
        <end position="162"/>
    </location>
</feature>
<feature type="compositionally biased region" description="Basic and acidic residues" evidence="1">
    <location>
        <begin position="123"/>
        <end position="146"/>
    </location>
</feature>
<reference evidence="2 3" key="1">
    <citation type="submission" date="2014-04" db="EMBL/GenBank/DDBJ databases">
        <authorList>
            <person name="Bishop-Lilly K.A."/>
            <person name="Broomall S.M."/>
            <person name="Chain P.S."/>
            <person name="Chertkov O."/>
            <person name="Coyne S.R."/>
            <person name="Daligault H.E."/>
            <person name="Davenport K.W."/>
            <person name="Erkkila T."/>
            <person name="Frey K.G."/>
            <person name="Gibbons H.S."/>
            <person name="Gu W."/>
            <person name="Jaissle J."/>
            <person name="Johnson S.L."/>
            <person name="Koroleva G.I."/>
            <person name="Ladner J.T."/>
            <person name="Lo C.-C."/>
            <person name="Minogue T.D."/>
            <person name="Munk C."/>
            <person name="Palacios G.F."/>
            <person name="Redden C.L."/>
            <person name="Rosenzweig C.N."/>
            <person name="Scholz M.B."/>
            <person name="Teshima H."/>
            <person name="Xu Y."/>
        </authorList>
    </citation>
    <scope>NUCLEOTIDE SEQUENCE [LARGE SCALE GENOMIC DNA]</scope>
    <source>
        <strain evidence="3">gladioli</strain>
    </source>
</reference>
<feature type="compositionally biased region" description="Gly residues" evidence="1">
    <location>
        <begin position="17"/>
        <end position="28"/>
    </location>
</feature>
<accession>A0AAW3EXA6</accession>
<sequence>MPGAAPGRSRGIRGDIRGGAFGGGGAGRAGMRAARGFGRAARRREGPGQRGGRAKRAPRDRAAPRARGTRVTGVGGGAGLRGRAAGGPSNHRGTPVWFESGLPVDDTAAERKGQENATASGKRLPDRSRGAARREPPSMWRWHGDSMEPSEVDSGFRHSRRRGRSNAAGHCMAWPGPVPPRVPAPFAPVVSGCLRTCCTAASIPEEHASIGDRTAVSC</sequence>
<protein>
    <submittedName>
        <fullName evidence="2">Uncharacterized protein</fullName>
    </submittedName>
</protein>
<dbReference type="AlphaFoldDB" id="A0AAW3EXA6"/>